<comment type="caution">
    <text evidence="3">The sequence shown here is derived from an EMBL/GenBank/DDBJ whole genome shotgun (WGS) entry which is preliminary data.</text>
</comment>
<feature type="transmembrane region" description="Helical" evidence="2">
    <location>
        <begin position="38"/>
        <end position="66"/>
    </location>
</feature>
<gene>
    <name evidence="3" type="ORF">COS49_01405</name>
</gene>
<keyword evidence="2" id="KW-1133">Transmembrane helix</keyword>
<evidence type="ECO:0000313" key="3">
    <source>
        <dbReference type="EMBL" id="PIV10272.1"/>
    </source>
</evidence>
<evidence type="ECO:0000256" key="2">
    <source>
        <dbReference type="SAM" id="Phobius"/>
    </source>
</evidence>
<dbReference type="AlphaFoldDB" id="A0A2M7BUL7"/>
<accession>A0A2M7BUL7</accession>
<organism evidence="3 4">
    <name type="scientific">Candidatus Portnoybacteria bacterium CG03_land_8_20_14_0_80_41_10</name>
    <dbReference type="NCBI Taxonomy" id="1974808"/>
    <lineage>
        <taxon>Bacteria</taxon>
        <taxon>Candidatus Portnoyibacteriota</taxon>
    </lineage>
</organism>
<reference evidence="4" key="1">
    <citation type="submission" date="2017-09" db="EMBL/GenBank/DDBJ databases">
        <title>Depth-based differentiation of microbial function through sediment-hosted aquifers and enrichment of novel symbionts in the deep terrestrial subsurface.</title>
        <authorList>
            <person name="Probst A.J."/>
            <person name="Ladd B."/>
            <person name="Jarett J.K."/>
            <person name="Geller-Mcgrath D.E."/>
            <person name="Sieber C.M.K."/>
            <person name="Emerson J.B."/>
            <person name="Anantharaman K."/>
            <person name="Thomas B.C."/>
            <person name="Malmstrom R."/>
            <person name="Stieglmeier M."/>
            <person name="Klingl A."/>
            <person name="Woyke T."/>
            <person name="Ryan C.M."/>
            <person name="Banfield J.F."/>
        </authorList>
    </citation>
    <scope>NUCLEOTIDE SEQUENCE [LARGE SCALE GENOMIC DNA]</scope>
</reference>
<proteinExistence type="predicted"/>
<protein>
    <submittedName>
        <fullName evidence="3">Uncharacterized protein</fullName>
    </submittedName>
</protein>
<keyword evidence="2" id="KW-0472">Membrane</keyword>
<feature type="region of interest" description="Disordered" evidence="1">
    <location>
        <begin position="1"/>
        <end position="28"/>
    </location>
</feature>
<feature type="compositionally biased region" description="Basic and acidic residues" evidence="1">
    <location>
        <begin position="1"/>
        <end position="17"/>
    </location>
</feature>
<name>A0A2M7BUL7_9BACT</name>
<evidence type="ECO:0000313" key="4">
    <source>
        <dbReference type="Proteomes" id="UP000229894"/>
    </source>
</evidence>
<dbReference type="Proteomes" id="UP000229894">
    <property type="component" value="Unassembled WGS sequence"/>
</dbReference>
<feature type="transmembrane region" description="Helical" evidence="2">
    <location>
        <begin position="78"/>
        <end position="104"/>
    </location>
</feature>
<dbReference type="EMBL" id="PEUX01000031">
    <property type="protein sequence ID" value="PIV10272.1"/>
    <property type="molecule type" value="Genomic_DNA"/>
</dbReference>
<evidence type="ECO:0000256" key="1">
    <source>
        <dbReference type="SAM" id="MobiDB-lite"/>
    </source>
</evidence>
<keyword evidence="2" id="KW-0812">Transmembrane</keyword>
<sequence length="125" mass="13940">MADYSDKLNQDRSESQRPAKKTNSEPVNPNIEITNAEWMIVGFVAVLSDLLGPFGFPCVLILCFWSAFKFHEFPTKKIIVAGSAEVLSFGFLPGWTGYVFSLFLEQKGYLPKSMPQTGKSLKVKA</sequence>